<evidence type="ECO:0000259" key="1">
    <source>
        <dbReference type="PROSITE" id="PS51186"/>
    </source>
</evidence>
<name>A0A8K0UEU9_9AGAR</name>
<organism evidence="2 3">
    <name type="scientific">Cristinia sonorae</name>
    <dbReference type="NCBI Taxonomy" id="1940300"/>
    <lineage>
        <taxon>Eukaryota</taxon>
        <taxon>Fungi</taxon>
        <taxon>Dikarya</taxon>
        <taxon>Basidiomycota</taxon>
        <taxon>Agaricomycotina</taxon>
        <taxon>Agaricomycetes</taxon>
        <taxon>Agaricomycetidae</taxon>
        <taxon>Agaricales</taxon>
        <taxon>Pleurotineae</taxon>
        <taxon>Stephanosporaceae</taxon>
        <taxon>Cristinia</taxon>
    </lineage>
</organism>
<gene>
    <name evidence="2" type="ORF">BXZ70DRAFT_689783</name>
</gene>
<dbReference type="PANTHER" id="PTHR42791:SF1">
    <property type="entry name" value="N-ACETYLTRANSFERASE DOMAIN-CONTAINING PROTEIN"/>
    <property type="match status" value="1"/>
</dbReference>
<dbReference type="InterPro" id="IPR000182">
    <property type="entry name" value="GNAT_dom"/>
</dbReference>
<comment type="caution">
    <text evidence="2">The sequence shown here is derived from an EMBL/GenBank/DDBJ whole genome shotgun (WGS) entry which is preliminary data.</text>
</comment>
<evidence type="ECO:0000313" key="3">
    <source>
        <dbReference type="Proteomes" id="UP000813824"/>
    </source>
</evidence>
<dbReference type="AlphaFoldDB" id="A0A8K0UEU9"/>
<protein>
    <recommendedName>
        <fullName evidence="1">N-acetyltransferase domain-containing protein</fullName>
    </recommendedName>
</protein>
<dbReference type="InterPro" id="IPR016181">
    <property type="entry name" value="Acyl_CoA_acyltransferase"/>
</dbReference>
<keyword evidence="3" id="KW-1185">Reference proteome</keyword>
<dbReference type="OrthoDB" id="61113at2759"/>
<reference evidence="2" key="1">
    <citation type="journal article" date="2021" name="New Phytol.">
        <title>Evolutionary innovations through gain and loss of genes in the ectomycorrhizal Boletales.</title>
        <authorList>
            <person name="Wu G."/>
            <person name="Miyauchi S."/>
            <person name="Morin E."/>
            <person name="Kuo A."/>
            <person name="Drula E."/>
            <person name="Varga T."/>
            <person name="Kohler A."/>
            <person name="Feng B."/>
            <person name="Cao Y."/>
            <person name="Lipzen A."/>
            <person name="Daum C."/>
            <person name="Hundley H."/>
            <person name="Pangilinan J."/>
            <person name="Johnson J."/>
            <person name="Barry K."/>
            <person name="LaButti K."/>
            <person name="Ng V."/>
            <person name="Ahrendt S."/>
            <person name="Min B."/>
            <person name="Choi I.G."/>
            <person name="Park H."/>
            <person name="Plett J.M."/>
            <person name="Magnuson J."/>
            <person name="Spatafora J.W."/>
            <person name="Nagy L.G."/>
            <person name="Henrissat B."/>
            <person name="Grigoriev I.V."/>
            <person name="Yang Z.L."/>
            <person name="Xu J."/>
            <person name="Martin F.M."/>
        </authorList>
    </citation>
    <scope>NUCLEOTIDE SEQUENCE</scope>
    <source>
        <strain evidence="2">KKN 215</strain>
    </source>
</reference>
<dbReference type="InterPro" id="IPR052523">
    <property type="entry name" value="Trichothecene_AcTrans"/>
</dbReference>
<proteinExistence type="predicted"/>
<dbReference type="Gene3D" id="3.40.630.30">
    <property type="match status" value="1"/>
</dbReference>
<dbReference type="CDD" id="cd04301">
    <property type="entry name" value="NAT_SF"/>
    <property type="match status" value="1"/>
</dbReference>
<accession>A0A8K0UEU9</accession>
<evidence type="ECO:0000313" key="2">
    <source>
        <dbReference type="EMBL" id="KAH8078064.1"/>
    </source>
</evidence>
<sequence>MSQASTTPHETFTLKQLVNPTEAQLHRSGQLFAELMSEDTALLSLCGGDPNLMEPLGQAMVRAGALEGEFYAATNEKDEVLGYVMTMPKGKVLFSTEEQKKLGFYDFMSRLPEVGKQYYADTLTMVDIWWIHMSMTRPESQRQGIASGLIRMILDKALAAGDVIGLSTTNEVNVRIYESLGFKVIGHKSCPSPWGEWKFWVFRYEAAHA</sequence>
<dbReference type="SUPFAM" id="SSF55729">
    <property type="entry name" value="Acyl-CoA N-acyltransferases (Nat)"/>
    <property type="match status" value="1"/>
</dbReference>
<dbReference type="GO" id="GO:0016747">
    <property type="term" value="F:acyltransferase activity, transferring groups other than amino-acyl groups"/>
    <property type="evidence" value="ECO:0007669"/>
    <property type="project" value="InterPro"/>
</dbReference>
<feature type="domain" description="N-acetyltransferase" evidence="1">
    <location>
        <begin position="15"/>
        <end position="209"/>
    </location>
</feature>
<dbReference type="EMBL" id="JAEVFJ010000060">
    <property type="protein sequence ID" value="KAH8078064.1"/>
    <property type="molecule type" value="Genomic_DNA"/>
</dbReference>
<dbReference type="PROSITE" id="PS51186">
    <property type="entry name" value="GNAT"/>
    <property type="match status" value="1"/>
</dbReference>
<dbReference type="PANTHER" id="PTHR42791">
    <property type="entry name" value="GNAT FAMILY ACETYLTRANSFERASE"/>
    <property type="match status" value="1"/>
</dbReference>
<dbReference type="Pfam" id="PF00583">
    <property type="entry name" value="Acetyltransf_1"/>
    <property type="match status" value="1"/>
</dbReference>
<dbReference type="Proteomes" id="UP000813824">
    <property type="component" value="Unassembled WGS sequence"/>
</dbReference>